<dbReference type="KEGG" id="htl:HPTL_0097"/>
<dbReference type="OrthoDB" id="9177203at2"/>
<reference evidence="1 2" key="1">
    <citation type="submission" date="2018-04" db="EMBL/GenBank/DDBJ databases">
        <title>Complete genome sequence of Hydrogenophilus thermoluteolus TH-1.</title>
        <authorList>
            <person name="Arai H."/>
        </authorList>
    </citation>
    <scope>NUCLEOTIDE SEQUENCE [LARGE SCALE GENOMIC DNA]</scope>
    <source>
        <strain evidence="1 2">TH-1</strain>
    </source>
</reference>
<sequence length="515" mass="59336">MWDATRFQETLKSELTAAHDGAEIERLVHRHATQLLRTLAAERHRPASPDDEPAWGELLETVDILRSHAHTLTRNDPERFWALWSVLLVLYATVAQRLSNHTRYRTHLAVAFARMGWLLQQAFDWFWQRAHAIPEALWNALYRLYTAASERRVVWKRVEDPLTRDGKTSPHEQVAAVLATFLVDPARTPPPQLAAFRELIETHAAYLQIVPKSWLAPDDKTHRYGFSLHSWAPPRLHGDDTEQDLWLLDCEAMLHQLQQQEEGAAAHTEPDRIEAQNARETLYRLLAQPPKGRSQQRESGALEPARLIQGWNAIYTAVAGRPFEYQPGSERSPYLRTQRIALFVDGLGNASDANDEEHNLLRVRDKSAEGWQLIQPLSVARITADTFVPQQLVALQTTSPSLDAKRWVLARIRWRSQTENAFHIGIQRFTYDRVIPLAARPLNPIGTDPLPWSPAFLLIRSRDALDPWETLVVPAQDEPFPKQWELHLNKKERLILVVERLETGYDYCWFSFRSL</sequence>
<dbReference type="Proteomes" id="UP000262004">
    <property type="component" value="Chromosome"/>
</dbReference>
<organism evidence="1 2">
    <name type="scientific">Hydrogenophilus thermoluteolus</name>
    <name type="common">Pseudomonas hydrogenothermophila</name>
    <dbReference type="NCBI Taxonomy" id="297"/>
    <lineage>
        <taxon>Bacteria</taxon>
        <taxon>Pseudomonadati</taxon>
        <taxon>Pseudomonadota</taxon>
        <taxon>Hydrogenophilia</taxon>
        <taxon>Hydrogenophilales</taxon>
        <taxon>Hydrogenophilaceae</taxon>
        <taxon>Hydrogenophilus</taxon>
    </lineage>
</organism>
<name>A0A2Z6DV99_HYDTE</name>
<evidence type="ECO:0000313" key="2">
    <source>
        <dbReference type="Proteomes" id="UP000262004"/>
    </source>
</evidence>
<dbReference type="AlphaFoldDB" id="A0A2Z6DV99"/>
<keyword evidence="2" id="KW-1185">Reference proteome</keyword>
<proteinExistence type="predicted"/>
<gene>
    <name evidence="1" type="ORF">HPTL_0097</name>
</gene>
<evidence type="ECO:0000313" key="1">
    <source>
        <dbReference type="EMBL" id="BBD76367.1"/>
    </source>
</evidence>
<protein>
    <submittedName>
        <fullName evidence="1">Uncharacterized protein</fullName>
    </submittedName>
</protein>
<accession>A0A2Z6DV99</accession>
<dbReference type="EMBL" id="AP018558">
    <property type="protein sequence ID" value="BBD76367.1"/>
    <property type="molecule type" value="Genomic_DNA"/>
</dbReference>